<dbReference type="GO" id="GO:0005739">
    <property type="term" value="C:mitochondrion"/>
    <property type="evidence" value="ECO:0007669"/>
    <property type="project" value="UniProtKB-SubCell"/>
</dbReference>
<comment type="subcellular location">
    <subcellularLocation>
        <location evidence="7">Mitochondrion</location>
    </subcellularLocation>
    <subcellularLocation>
        <location evidence="7">Nucleus</location>
    </subcellularLocation>
</comment>
<accession>A0A4T0FT99</accession>
<proteinExistence type="inferred from homology"/>
<feature type="region of interest" description="Disordered" evidence="8">
    <location>
        <begin position="281"/>
        <end position="341"/>
    </location>
</feature>
<dbReference type="SMART" id="SM00986">
    <property type="entry name" value="UDG"/>
    <property type="match status" value="1"/>
</dbReference>
<evidence type="ECO:0000313" key="11">
    <source>
        <dbReference type="Proteomes" id="UP000310189"/>
    </source>
</evidence>
<dbReference type="InterPro" id="IPR005122">
    <property type="entry name" value="Uracil-DNA_glycosylase-like"/>
</dbReference>
<dbReference type="NCBIfam" id="TIGR00628">
    <property type="entry name" value="ung"/>
    <property type="match status" value="1"/>
</dbReference>
<dbReference type="FunFam" id="3.40.470.10:FF:000007">
    <property type="entry name" value="Uracil-DNA glycosylase"/>
    <property type="match status" value="1"/>
</dbReference>
<keyword evidence="11" id="KW-1185">Reference proteome</keyword>
<evidence type="ECO:0000256" key="6">
    <source>
        <dbReference type="ARBA" id="ARBA00023242"/>
    </source>
</evidence>
<evidence type="ECO:0000259" key="9">
    <source>
        <dbReference type="SMART" id="SM00986"/>
    </source>
</evidence>
<evidence type="ECO:0000256" key="3">
    <source>
        <dbReference type="ARBA" id="ARBA00022801"/>
    </source>
</evidence>
<reference evidence="10 11" key="1">
    <citation type="submission" date="2019-03" db="EMBL/GenBank/DDBJ databases">
        <title>Sequencing 23 genomes of Wallemia ichthyophaga.</title>
        <authorList>
            <person name="Gostincar C."/>
        </authorList>
    </citation>
    <scope>NUCLEOTIDE SEQUENCE [LARGE SCALE GENOMIC DNA]</scope>
    <source>
        <strain evidence="10 11">EXF-5753</strain>
    </source>
</reference>
<dbReference type="CDD" id="cd10027">
    <property type="entry name" value="UDG-F1-like"/>
    <property type="match status" value="1"/>
</dbReference>
<dbReference type="Gene3D" id="3.40.470.10">
    <property type="entry name" value="Uracil-DNA glycosylase-like domain"/>
    <property type="match status" value="1"/>
</dbReference>
<dbReference type="AlphaFoldDB" id="A0A4T0FT99"/>
<organism evidence="10 11">
    <name type="scientific">Wallemia hederae</name>
    <dbReference type="NCBI Taxonomy" id="1540922"/>
    <lineage>
        <taxon>Eukaryota</taxon>
        <taxon>Fungi</taxon>
        <taxon>Dikarya</taxon>
        <taxon>Basidiomycota</taxon>
        <taxon>Wallemiomycotina</taxon>
        <taxon>Wallemiomycetes</taxon>
        <taxon>Wallemiales</taxon>
        <taxon>Wallemiaceae</taxon>
        <taxon>Wallemia</taxon>
    </lineage>
</organism>
<dbReference type="GO" id="GO:0097510">
    <property type="term" value="P:base-excision repair, AP site formation via deaminated base removal"/>
    <property type="evidence" value="ECO:0007669"/>
    <property type="project" value="TreeGrafter"/>
</dbReference>
<evidence type="ECO:0000256" key="8">
    <source>
        <dbReference type="SAM" id="MobiDB-lite"/>
    </source>
</evidence>
<evidence type="ECO:0000256" key="1">
    <source>
        <dbReference type="ARBA" id="ARBA00008184"/>
    </source>
</evidence>
<dbReference type="InterPro" id="IPR002043">
    <property type="entry name" value="UDG_fam1"/>
</dbReference>
<dbReference type="PANTHER" id="PTHR11264:SF0">
    <property type="entry name" value="URACIL-DNA GLYCOSYLASE"/>
    <property type="match status" value="1"/>
</dbReference>
<dbReference type="EMBL" id="SPNW01000015">
    <property type="protein sequence ID" value="TIA90924.1"/>
    <property type="molecule type" value="Genomic_DNA"/>
</dbReference>
<evidence type="ECO:0000256" key="7">
    <source>
        <dbReference type="HAMAP-Rule" id="MF_03166"/>
    </source>
</evidence>
<dbReference type="GO" id="GO:0004844">
    <property type="term" value="F:uracil DNA N-glycosylase activity"/>
    <property type="evidence" value="ECO:0007669"/>
    <property type="project" value="UniProtKB-UniRule"/>
</dbReference>
<keyword evidence="6 7" id="KW-0539">Nucleus</keyword>
<dbReference type="NCBIfam" id="NF003589">
    <property type="entry name" value="PRK05254.1-2"/>
    <property type="match status" value="1"/>
</dbReference>
<comment type="caution">
    <text evidence="10">The sequence shown here is derived from an EMBL/GenBank/DDBJ whole genome shotgun (WGS) entry which is preliminary data.</text>
</comment>
<dbReference type="Pfam" id="PF03167">
    <property type="entry name" value="UDG"/>
    <property type="match status" value="1"/>
</dbReference>
<dbReference type="OrthoDB" id="10031947at2759"/>
<keyword evidence="2 7" id="KW-0227">DNA damage</keyword>
<keyword evidence="4 7" id="KW-0496">Mitochondrion</keyword>
<dbReference type="SUPFAM" id="SSF52141">
    <property type="entry name" value="Uracil-DNA glycosylase-like"/>
    <property type="match status" value="1"/>
</dbReference>
<sequence>MSKNQASISQFVKKNTENIPPAVESTKRKLVAEEKESVDRAQPPSDLLALEYETLGPGWVKALQKDLNSPSFKKLKEFLRQEEQKYTIYPPKEQIYSWSRSPIDDVRCCIIGQDPYHGAGQAHGLAFSVKHGVRVPPSLQNIYKELKIEYPEFQPPKHGNLERLCLENGIMLLNSTLTVRKDTAGSHGKKGWEQFTTRVLQVLADRHRSKGIVFFCWGNWAKKMLESAKIDKKKHLILSSVHPSPLSASRGFFNTGHFKQADEWIKERYGKGIDWMVQSADRVDKQDTSQEPATKKPKKDDDVDDAVNDTITRDKEQNKAKEDIDKDAIEEKDVQDMKSQK</sequence>
<dbReference type="Proteomes" id="UP000310189">
    <property type="component" value="Unassembled WGS sequence"/>
</dbReference>
<dbReference type="NCBIfam" id="NF003592">
    <property type="entry name" value="PRK05254.1-5"/>
    <property type="match status" value="1"/>
</dbReference>
<feature type="compositionally biased region" description="Polar residues" evidence="8">
    <location>
        <begin position="1"/>
        <end position="13"/>
    </location>
</feature>
<keyword evidence="5 7" id="KW-0234">DNA repair</keyword>
<dbReference type="SMART" id="SM00987">
    <property type="entry name" value="UreE_C"/>
    <property type="match status" value="1"/>
</dbReference>
<evidence type="ECO:0000256" key="5">
    <source>
        <dbReference type="ARBA" id="ARBA00023204"/>
    </source>
</evidence>
<keyword evidence="3 7" id="KW-0378">Hydrolase</keyword>
<comment type="catalytic activity">
    <reaction evidence="7">
        <text>Hydrolyzes single-stranded DNA or mismatched double-stranded DNA and polynucleotides, releasing free uracil.</text>
        <dbReference type="EC" id="3.2.2.27"/>
    </reaction>
</comment>
<dbReference type="HAMAP" id="MF_00148">
    <property type="entry name" value="UDG"/>
    <property type="match status" value="1"/>
</dbReference>
<feature type="compositionally biased region" description="Basic and acidic residues" evidence="8">
    <location>
        <begin position="311"/>
        <end position="341"/>
    </location>
</feature>
<comment type="similarity">
    <text evidence="1 7">Belongs to the uracil-DNA glycosylase (UDG) superfamily. UNG family.</text>
</comment>
<dbReference type="NCBIfam" id="NF003588">
    <property type="entry name" value="PRK05254.1-1"/>
    <property type="match status" value="1"/>
</dbReference>
<evidence type="ECO:0000313" key="10">
    <source>
        <dbReference type="EMBL" id="TIA90924.1"/>
    </source>
</evidence>
<dbReference type="GO" id="GO:0005634">
    <property type="term" value="C:nucleus"/>
    <property type="evidence" value="ECO:0007669"/>
    <property type="project" value="UniProtKB-SubCell"/>
</dbReference>
<feature type="domain" description="Uracil-DNA glycosylase-like" evidence="9">
    <location>
        <begin position="99"/>
        <end position="265"/>
    </location>
</feature>
<dbReference type="EC" id="3.2.2.27" evidence="7"/>
<evidence type="ECO:0000256" key="2">
    <source>
        <dbReference type="ARBA" id="ARBA00022763"/>
    </source>
</evidence>
<dbReference type="InterPro" id="IPR036895">
    <property type="entry name" value="Uracil-DNA_glycosylase-like_sf"/>
</dbReference>
<name>A0A4T0FT99_9BASI</name>
<dbReference type="PANTHER" id="PTHR11264">
    <property type="entry name" value="URACIL-DNA GLYCOSYLASE"/>
    <property type="match status" value="1"/>
</dbReference>
<feature type="active site" description="Proton acceptor" evidence="7">
    <location>
        <position position="114"/>
    </location>
</feature>
<feature type="compositionally biased region" description="Basic and acidic residues" evidence="8">
    <location>
        <begin position="25"/>
        <end position="38"/>
    </location>
</feature>
<evidence type="ECO:0000256" key="4">
    <source>
        <dbReference type="ARBA" id="ARBA00023128"/>
    </source>
</evidence>
<feature type="region of interest" description="Disordered" evidence="8">
    <location>
        <begin position="1"/>
        <end position="38"/>
    </location>
</feature>
<protein>
    <recommendedName>
        <fullName evidence="7">Uracil-DNA glycosylase</fullName>
        <shortName evidence="7">UDG</shortName>
        <ecNumber evidence="7">3.2.2.27</ecNumber>
    </recommendedName>
</protein>
<comment type="function">
    <text evidence="7">Excises uracil residues from the DNA which can arise as a result of misincorporation of dUMP residues by DNA polymerase or due to deamination of cytosine.</text>
</comment>
<gene>
    <name evidence="7" type="primary">UNG1</name>
    <name evidence="10" type="ORF">E3P99_01289</name>
</gene>